<comment type="caution">
    <text evidence="3">The sequence shown here is derived from an EMBL/GenBank/DDBJ whole genome shotgun (WGS) entry which is preliminary data.</text>
</comment>
<organism evidence="3 4">
    <name type="scientific">Chionoecetes opilio</name>
    <name type="common">Atlantic snow crab</name>
    <name type="synonym">Cancer opilio</name>
    <dbReference type="NCBI Taxonomy" id="41210"/>
    <lineage>
        <taxon>Eukaryota</taxon>
        <taxon>Metazoa</taxon>
        <taxon>Ecdysozoa</taxon>
        <taxon>Arthropoda</taxon>
        <taxon>Crustacea</taxon>
        <taxon>Multicrustacea</taxon>
        <taxon>Malacostraca</taxon>
        <taxon>Eumalacostraca</taxon>
        <taxon>Eucarida</taxon>
        <taxon>Decapoda</taxon>
        <taxon>Pleocyemata</taxon>
        <taxon>Brachyura</taxon>
        <taxon>Eubrachyura</taxon>
        <taxon>Majoidea</taxon>
        <taxon>Majidae</taxon>
        <taxon>Chionoecetes</taxon>
    </lineage>
</organism>
<name>A0A8J4Y5U1_CHIOP</name>
<feature type="transmembrane region" description="Helical" evidence="1">
    <location>
        <begin position="185"/>
        <end position="205"/>
    </location>
</feature>
<protein>
    <submittedName>
        <fullName evidence="3">Nose resistant to fluoxetine protein 6</fullName>
    </submittedName>
</protein>
<feature type="transmembrane region" description="Helical" evidence="1">
    <location>
        <begin position="225"/>
        <end position="250"/>
    </location>
</feature>
<feature type="transmembrane region" description="Helical" evidence="1">
    <location>
        <begin position="271"/>
        <end position="294"/>
    </location>
</feature>
<reference evidence="3" key="1">
    <citation type="submission" date="2020-07" db="EMBL/GenBank/DDBJ databases">
        <title>The High-quality genome of the commercially important snow crab, Chionoecetes opilio.</title>
        <authorList>
            <person name="Jeong J.-H."/>
            <person name="Ryu S."/>
        </authorList>
    </citation>
    <scope>NUCLEOTIDE SEQUENCE</scope>
    <source>
        <strain evidence="3">MADBK_172401_WGS</strain>
        <tissue evidence="3">Digestive gland</tissue>
    </source>
</reference>
<evidence type="ECO:0000313" key="4">
    <source>
        <dbReference type="Proteomes" id="UP000770661"/>
    </source>
</evidence>
<dbReference type="Proteomes" id="UP000770661">
    <property type="component" value="Unassembled WGS sequence"/>
</dbReference>
<sequence>MANESPEAGDGDNDEGVPSRLAPPIMFTAAAAATVFRFGLGGPYADHINRGFVQNCRDNWWADSFFIGNLLKQKMCLPQCWYTSVDFQLYAVAPLVLAPLLTRNKLSLVWLALVTLASVAVPMINVAVYDLAPVGMTFTRTEFKAKAMVDLYMKPWARASTYLVGIWTGWLLMQVRGKKLKIHPVAVVLGWVVSAAIALAVLFGMTDYNVLKFSDPKYVPEAVSIVYSGLSRLAWGVSLMWVVFACHTGYGGIANSILSHPSLQPVSRLTYSLFLVTIPVQIIYTGIIYAPLYVNHLNKIIETCGYLFIGGLVGIPLTLAVERPIMGLERFLLARPGRGLVEQKVEQDKKET</sequence>
<dbReference type="PANTHER" id="PTHR11161:SF69">
    <property type="entry name" value="NOSE RESISTANT TO FLUOXETINE PROTEIN 6-LIKE PROTEIN"/>
    <property type="match status" value="1"/>
</dbReference>
<dbReference type="InterPro" id="IPR002656">
    <property type="entry name" value="Acyl_transf_3_dom"/>
</dbReference>
<evidence type="ECO:0000259" key="2">
    <source>
        <dbReference type="Pfam" id="PF01757"/>
    </source>
</evidence>
<feature type="transmembrane region" description="Helical" evidence="1">
    <location>
        <begin position="300"/>
        <end position="321"/>
    </location>
</feature>
<dbReference type="GO" id="GO:0016747">
    <property type="term" value="F:acyltransferase activity, transferring groups other than amino-acyl groups"/>
    <property type="evidence" value="ECO:0007669"/>
    <property type="project" value="InterPro"/>
</dbReference>
<dbReference type="EMBL" id="JACEEZ010018548">
    <property type="protein sequence ID" value="KAG0716799.1"/>
    <property type="molecule type" value="Genomic_DNA"/>
</dbReference>
<dbReference type="OrthoDB" id="10006435at2759"/>
<proteinExistence type="predicted"/>
<gene>
    <name evidence="3" type="primary">nrf-6_2</name>
    <name evidence="3" type="ORF">GWK47_008836</name>
</gene>
<dbReference type="Pfam" id="PF01757">
    <property type="entry name" value="Acyl_transf_3"/>
    <property type="match status" value="1"/>
</dbReference>
<keyword evidence="4" id="KW-1185">Reference proteome</keyword>
<keyword evidence="1" id="KW-0472">Membrane</keyword>
<keyword evidence="1" id="KW-1133">Transmembrane helix</keyword>
<dbReference type="AlphaFoldDB" id="A0A8J4Y5U1"/>
<accession>A0A8J4Y5U1</accession>
<dbReference type="PANTHER" id="PTHR11161">
    <property type="entry name" value="O-ACYLTRANSFERASE"/>
    <property type="match status" value="1"/>
</dbReference>
<dbReference type="InterPro" id="IPR052728">
    <property type="entry name" value="O2_lipid_transport_reg"/>
</dbReference>
<keyword evidence="1" id="KW-0812">Transmembrane</keyword>
<evidence type="ECO:0000313" key="3">
    <source>
        <dbReference type="EMBL" id="KAG0716799.1"/>
    </source>
</evidence>
<feature type="transmembrane region" description="Helical" evidence="1">
    <location>
        <begin position="108"/>
        <end position="129"/>
    </location>
</feature>
<feature type="transmembrane region" description="Helical" evidence="1">
    <location>
        <begin position="156"/>
        <end position="173"/>
    </location>
</feature>
<feature type="domain" description="Acyltransferase 3" evidence="2">
    <location>
        <begin position="55"/>
        <end position="317"/>
    </location>
</feature>
<evidence type="ECO:0000256" key="1">
    <source>
        <dbReference type="SAM" id="Phobius"/>
    </source>
</evidence>